<dbReference type="EMBL" id="FUZT01000008">
    <property type="protein sequence ID" value="SKC79485.1"/>
    <property type="molecule type" value="Genomic_DNA"/>
</dbReference>
<evidence type="ECO:0000256" key="1">
    <source>
        <dbReference type="SAM" id="Phobius"/>
    </source>
</evidence>
<dbReference type="Proteomes" id="UP000190285">
    <property type="component" value="Unassembled WGS sequence"/>
</dbReference>
<dbReference type="STRING" id="36842.SAMN02194393_03314"/>
<keyword evidence="1" id="KW-1133">Transmembrane helix</keyword>
<evidence type="ECO:0000313" key="3">
    <source>
        <dbReference type="Proteomes" id="UP000190285"/>
    </source>
</evidence>
<dbReference type="RefSeq" id="WP_079493110.1">
    <property type="nucleotide sequence ID" value="NZ_FUZT01000008.1"/>
</dbReference>
<evidence type="ECO:0008006" key="4">
    <source>
        <dbReference type="Google" id="ProtNLM"/>
    </source>
</evidence>
<evidence type="ECO:0000313" key="2">
    <source>
        <dbReference type="EMBL" id="SKC79485.1"/>
    </source>
</evidence>
<sequence>MWFAVIIHASHNYFIQSVFDPMTIDRGMTRFFATEFGAGLAVVYILMGIYFWKKSNHLQIDK</sequence>
<protein>
    <recommendedName>
        <fullName evidence="4">CAAX protease self-immunity</fullName>
    </recommendedName>
</protein>
<reference evidence="2 3" key="1">
    <citation type="submission" date="2017-02" db="EMBL/GenBank/DDBJ databases">
        <authorList>
            <person name="Peterson S.W."/>
        </authorList>
    </citation>
    <scope>NUCLEOTIDE SEQUENCE [LARGE SCALE GENOMIC DNA]</scope>
    <source>
        <strain evidence="2 3">M1</strain>
    </source>
</reference>
<keyword evidence="1" id="KW-0472">Membrane</keyword>
<feature type="transmembrane region" description="Helical" evidence="1">
    <location>
        <begin position="31"/>
        <end position="52"/>
    </location>
</feature>
<keyword evidence="1" id="KW-0812">Transmembrane</keyword>
<dbReference type="OrthoDB" id="9777755at2"/>
<gene>
    <name evidence="2" type="ORF">SAMN02194393_03314</name>
</gene>
<proteinExistence type="predicted"/>
<keyword evidence="3" id="KW-1185">Reference proteome</keyword>
<accession>A0A1T5LUG5</accession>
<name>A0A1T5LUG5_9FIRM</name>
<organism evidence="2 3">
    <name type="scientific">Maledivibacter halophilus</name>
    <dbReference type="NCBI Taxonomy" id="36842"/>
    <lineage>
        <taxon>Bacteria</taxon>
        <taxon>Bacillati</taxon>
        <taxon>Bacillota</taxon>
        <taxon>Clostridia</taxon>
        <taxon>Peptostreptococcales</taxon>
        <taxon>Caminicellaceae</taxon>
        <taxon>Maledivibacter</taxon>
    </lineage>
</organism>
<dbReference type="AlphaFoldDB" id="A0A1T5LUG5"/>